<organism evidence="3 4">
    <name type="scientific">Microbacterium paraoxydans</name>
    <dbReference type="NCBI Taxonomy" id="199592"/>
    <lineage>
        <taxon>Bacteria</taxon>
        <taxon>Bacillati</taxon>
        <taxon>Actinomycetota</taxon>
        <taxon>Actinomycetes</taxon>
        <taxon>Micrococcales</taxon>
        <taxon>Microbacteriaceae</taxon>
        <taxon>Microbacterium</taxon>
    </lineage>
</organism>
<proteinExistence type="predicted"/>
<feature type="compositionally biased region" description="Low complexity" evidence="1">
    <location>
        <begin position="264"/>
        <end position="284"/>
    </location>
</feature>
<protein>
    <submittedName>
        <fullName evidence="3">TNT domain-containing protein</fullName>
    </submittedName>
</protein>
<gene>
    <name evidence="3" type="ORF">V8Z62_09530</name>
</gene>
<evidence type="ECO:0000259" key="2">
    <source>
        <dbReference type="Pfam" id="PF14021"/>
    </source>
</evidence>
<dbReference type="RefSeq" id="WP_338565581.1">
    <property type="nucleotide sequence ID" value="NZ_CP146240.1"/>
</dbReference>
<dbReference type="EMBL" id="CP146240">
    <property type="protein sequence ID" value="WWS83555.1"/>
    <property type="molecule type" value="Genomic_DNA"/>
</dbReference>
<dbReference type="InterPro" id="IPR025331">
    <property type="entry name" value="TNT"/>
</dbReference>
<evidence type="ECO:0000256" key="1">
    <source>
        <dbReference type="SAM" id="MobiDB-lite"/>
    </source>
</evidence>
<evidence type="ECO:0000313" key="3">
    <source>
        <dbReference type="EMBL" id="WWS83555.1"/>
    </source>
</evidence>
<accession>A0ABZ2HTL1</accession>
<feature type="domain" description="TNT" evidence="2">
    <location>
        <begin position="373"/>
        <end position="423"/>
    </location>
</feature>
<feature type="region of interest" description="Disordered" evidence="1">
    <location>
        <begin position="317"/>
        <end position="399"/>
    </location>
</feature>
<sequence>MTPPNPLVAGPIDPTTPFSGAGLLEDGYDLVNAIESGDWVSGGLASFSALANTVATAMDPLGSLIAAGLGWLMDHLEPLKGWLNDLTGDAGEVAGFAATWGNIAQQLEQAGETLDARLSDVSSMSGEAIAAYLRLQSDVAAHISAAAAWAGGMKTGMETASMLVQIVHELVRDTLSQLVGSLISYASTLVVSLGTATPYVIAQATSRVSAMTARISGTVLKLVDAVTALTKHLDELKSLFQRLGDLFSRGPGGGHGPSGPGAPHGPDGSSPGGSSPDGSSPDGTSPGGSGPAGPSVRDQSTLTDEQIQTYLDRNYPEYADDFADNGTLPPDVQIPKGPDVLQPDGSIDWSQVPGEGYVLDSGGEPIRQPHTPQVGDVLDRYGPPEGRYTSPVPESGPYTYDQRSLPYVENPAHYHRYEVVGDMSDLRSVYDRAPQHVKDELLAGGLKPEYLGSQGYRGDIAPGFGSTGGGVQVQLPLTAAQLITLGVLKEIP</sequence>
<dbReference type="Pfam" id="PF14021">
    <property type="entry name" value="TNT"/>
    <property type="match status" value="1"/>
</dbReference>
<dbReference type="Proteomes" id="UP001377573">
    <property type="component" value="Chromosome"/>
</dbReference>
<feature type="region of interest" description="Disordered" evidence="1">
    <location>
        <begin position="247"/>
        <end position="301"/>
    </location>
</feature>
<feature type="compositionally biased region" description="Gly residues" evidence="1">
    <location>
        <begin position="250"/>
        <end position="259"/>
    </location>
</feature>
<evidence type="ECO:0000313" key="4">
    <source>
        <dbReference type="Proteomes" id="UP001377573"/>
    </source>
</evidence>
<name>A0ABZ2HTL1_9MICO</name>
<keyword evidence="4" id="KW-1185">Reference proteome</keyword>
<reference evidence="3 4" key="1">
    <citation type="submission" date="2024-02" db="EMBL/GenBank/DDBJ databases">
        <authorList>
            <person name="Alasadi S."/>
            <person name="Hussein S.A."/>
        </authorList>
    </citation>
    <scope>NUCLEOTIDE SEQUENCE [LARGE SCALE GENOMIC DNA]</scope>
    <source>
        <strain evidence="3 4">GJ_SRA_44_2022</strain>
    </source>
</reference>